<dbReference type="OrthoDB" id="115864at2157"/>
<dbReference type="InterPro" id="IPR023214">
    <property type="entry name" value="HAD_sf"/>
</dbReference>
<dbReference type="PATRIC" id="fig|1855411.3.peg.437"/>
<gene>
    <name evidence="3" type="ORF">HSR6_0424</name>
    <name evidence="2" type="ORF">HTSR_0439</name>
</gene>
<dbReference type="SFLD" id="SFLDG01129">
    <property type="entry name" value="C1.5:_HAD__Beta-PGM__Phosphata"/>
    <property type="match status" value="1"/>
</dbReference>
<dbReference type="InterPro" id="IPR036412">
    <property type="entry name" value="HAD-like_sf"/>
</dbReference>
<evidence type="ECO:0000313" key="5">
    <source>
        <dbReference type="Proteomes" id="UP000186165"/>
    </source>
</evidence>
<dbReference type="Proteomes" id="UP000185608">
    <property type="component" value="Chromosome"/>
</dbReference>
<dbReference type="Pfam" id="PF13419">
    <property type="entry name" value="HAD_2"/>
    <property type="match status" value="1"/>
</dbReference>
<evidence type="ECO:0000256" key="1">
    <source>
        <dbReference type="ARBA" id="ARBA00007958"/>
    </source>
</evidence>
<dbReference type="PANTHER" id="PTHR43434">
    <property type="entry name" value="PHOSPHOGLYCOLATE PHOSPHATASE"/>
    <property type="match status" value="1"/>
</dbReference>
<accession>A0A1J1A9U0</accession>
<keyword evidence="2" id="KW-0378">Hydrolase</keyword>
<protein>
    <submittedName>
        <fullName evidence="2">HAD-superfamily hydrolase</fullName>
    </submittedName>
</protein>
<evidence type="ECO:0000313" key="4">
    <source>
        <dbReference type="Proteomes" id="UP000185608"/>
    </source>
</evidence>
<dbReference type="EMBL" id="CP016070">
    <property type="protein sequence ID" value="AOW79639.1"/>
    <property type="molecule type" value="Genomic_DNA"/>
</dbReference>
<dbReference type="NCBIfam" id="TIGR01549">
    <property type="entry name" value="HAD-SF-IA-v1"/>
    <property type="match status" value="1"/>
</dbReference>
<dbReference type="GO" id="GO:0006281">
    <property type="term" value="P:DNA repair"/>
    <property type="evidence" value="ECO:0007669"/>
    <property type="project" value="TreeGrafter"/>
</dbReference>
<reference evidence="2 4" key="1">
    <citation type="submission" date="2016-06" db="EMBL/GenBank/DDBJ databases">
        <title>Discovery of anaerobic lithoheterotrophic haloarchaeon capable of sulfur respiration by hydrogen and formate.</title>
        <authorList>
            <person name="Sorokin D.Y."/>
            <person name="Kublanov I.V."/>
            <person name="Roman P."/>
            <person name="Sinninghe Damste J.S."/>
            <person name="Golyshin P.N."/>
            <person name="Rojo D."/>
            <person name="Ciordia S."/>
            <person name="Mena Md.C."/>
            <person name="Ferrer M."/>
            <person name="Smedile F."/>
            <person name="Messina E."/>
            <person name="La Cono V."/>
            <person name="Yakimov M.M."/>
        </authorList>
    </citation>
    <scope>NUCLEOTIDE SEQUENCE [LARGE SCALE GENOMIC DNA]</scope>
    <source>
        <strain evidence="2 4">HTSR1</strain>
    </source>
</reference>
<keyword evidence="5" id="KW-1185">Reference proteome</keyword>
<organism evidence="2 4">
    <name type="scientific">Halodesulfurarchaeum formicicum</name>
    <dbReference type="NCBI Taxonomy" id="1873524"/>
    <lineage>
        <taxon>Archaea</taxon>
        <taxon>Methanobacteriati</taxon>
        <taxon>Methanobacteriota</taxon>
        <taxon>Stenosarchaea group</taxon>
        <taxon>Halobacteria</taxon>
        <taxon>Halobacteriales</taxon>
        <taxon>Halobacteriaceae</taxon>
        <taxon>Halodesulfurarchaeum</taxon>
    </lineage>
</organism>
<dbReference type="InterPro" id="IPR041492">
    <property type="entry name" value="HAD_2"/>
</dbReference>
<dbReference type="SFLD" id="SFLDS00003">
    <property type="entry name" value="Haloacid_Dehalogenase"/>
    <property type="match status" value="1"/>
</dbReference>
<dbReference type="GO" id="GO:0008967">
    <property type="term" value="F:phosphoglycolate phosphatase activity"/>
    <property type="evidence" value="ECO:0007669"/>
    <property type="project" value="TreeGrafter"/>
</dbReference>
<dbReference type="GeneID" id="30416949"/>
<dbReference type="PANTHER" id="PTHR43434:SF1">
    <property type="entry name" value="PHOSPHOGLYCOLATE PHOSPHATASE"/>
    <property type="match status" value="1"/>
</dbReference>
<dbReference type="KEGG" id="halh:HTSR_0439"/>
<accession>A0A1D8S2Q3</accession>
<dbReference type="AlphaFoldDB" id="A0A1D8S2Q3"/>
<dbReference type="KEGG" id="hhsr:HSR6_0424"/>
<comment type="similarity">
    <text evidence="1">Belongs to the HAD-like hydrolase superfamily.</text>
</comment>
<reference evidence="3" key="3">
    <citation type="journal article" date="2017" name="ISME J.">
        <title>Discovery of anaerobic lithoheterotrophic haloarchaea, ubiquitous in hypersaline habitats.</title>
        <authorList>
            <person name="Sorokin D.Y."/>
            <person name="Messina E."/>
            <person name="Smedile F."/>
            <person name="Roman P."/>
            <person name="Damste J.S.S."/>
            <person name="Ciordia S."/>
            <person name="Mena M.C."/>
            <person name="Ferrer M."/>
            <person name="Golyshin P.N."/>
            <person name="Kublanov I.V."/>
            <person name="Samarov N.I."/>
            <person name="Toshchakov S.V."/>
            <person name="La Cono V."/>
            <person name="Yakimov M.M."/>
        </authorList>
    </citation>
    <scope>NUCLEOTIDE SEQUENCE</scope>
    <source>
        <strain evidence="3">HSR6</strain>
    </source>
</reference>
<reference evidence="5" key="2">
    <citation type="submission" date="2016-08" db="EMBL/GenBank/DDBJ databases">
        <title>Discovery of first anaerobic lithoheterotrophic haloarchae widely represented in hypersaline habitats.</title>
        <authorList>
            <person name="Sorokin D.Y."/>
            <person name="Kublanov I.V."/>
            <person name="Roman P."/>
            <person name="Sinninghe Damste J.S."/>
            <person name="Golyshin P.N."/>
            <person name="Rojo D."/>
            <person name="Ciordia S."/>
            <person name="Mena Md.C."/>
            <person name="Ferrer M."/>
            <person name="Smedile F."/>
            <person name="Messina E."/>
            <person name="La Cono V."/>
            <person name="Yakimov M.M."/>
        </authorList>
    </citation>
    <scope>NUCLEOTIDE SEQUENCE [LARGE SCALE GENOMIC DNA]</scope>
    <source>
        <strain evidence="5">HSR6</strain>
    </source>
</reference>
<dbReference type="STRING" id="1873524.HSR6_0424"/>
<proteinExistence type="inferred from homology"/>
<evidence type="ECO:0000313" key="2">
    <source>
        <dbReference type="EMBL" id="AOW79639.1"/>
    </source>
</evidence>
<dbReference type="RefSeq" id="WP_070364393.1">
    <property type="nucleotide sequence ID" value="NZ_CP016070.1"/>
</dbReference>
<dbReference type="SUPFAM" id="SSF56784">
    <property type="entry name" value="HAD-like"/>
    <property type="match status" value="1"/>
</dbReference>
<evidence type="ECO:0000313" key="3">
    <source>
        <dbReference type="EMBL" id="APE94890.1"/>
    </source>
</evidence>
<dbReference type="InterPro" id="IPR006439">
    <property type="entry name" value="HAD-SF_hydro_IA"/>
</dbReference>
<dbReference type="Gene3D" id="3.40.50.1000">
    <property type="entry name" value="HAD superfamily/HAD-like"/>
    <property type="match status" value="1"/>
</dbReference>
<dbReference type="Proteomes" id="UP000186165">
    <property type="component" value="Chromosome"/>
</dbReference>
<dbReference type="InterPro" id="IPR050155">
    <property type="entry name" value="HAD-like_hydrolase_sf"/>
</dbReference>
<name>A0A1D8S2Q3_9EURY</name>
<sequence>MTYDAVVLDNDGVLTTMTDRSVMVRAVRGAFQDMGVADPDPEDVEQLIYGVTPEILQSVSDRYGLAPRPLWYRRDMRSSLVQEREVRAGRKALYRDFEALDAIDRPLGIVSSNQHRTVAAILEQHDIGHYFETVYGREMEPESLARKKPDPHYLDLAIGDLGAENPLFVGDSESDVQAARAAGVDSVFIRRDHRAETELAVPPTYEIESLAELPDIVHRSA</sequence>
<dbReference type="EMBL" id="CP016804">
    <property type="protein sequence ID" value="APE94890.1"/>
    <property type="molecule type" value="Genomic_DNA"/>
</dbReference>